<dbReference type="InterPro" id="IPR016135">
    <property type="entry name" value="UBQ-conjugating_enzyme/RWD"/>
</dbReference>
<dbReference type="PROSITE" id="PS50127">
    <property type="entry name" value="UBC_2"/>
    <property type="match status" value="1"/>
</dbReference>
<dbReference type="AlphaFoldDB" id="A0AAV8DAB8"/>
<dbReference type="Gene3D" id="3.10.110.10">
    <property type="entry name" value="Ubiquitin Conjugating Enzyme"/>
    <property type="match status" value="1"/>
</dbReference>
<dbReference type="InterPro" id="IPR000608">
    <property type="entry name" value="UBC"/>
</dbReference>
<feature type="domain" description="UBC core" evidence="1">
    <location>
        <begin position="1"/>
        <end position="178"/>
    </location>
</feature>
<name>A0AAV8DAB8_9POAL</name>
<evidence type="ECO:0000313" key="2">
    <source>
        <dbReference type="EMBL" id="KAJ4764969.1"/>
    </source>
</evidence>
<gene>
    <name evidence="2" type="ORF">LUZ62_075344</name>
</gene>
<dbReference type="Pfam" id="PF00179">
    <property type="entry name" value="UQ_con"/>
    <property type="match status" value="2"/>
</dbReference>
<evidence type="ECO:0000313" key="3">
    <source>
        <dbReference type="Proteomes" id="UP001140206"/>
    </source>
</evidence>
<reference evidence="2" key="1">
    <citation type="submission" date="2022-08" db="EMBL/GenBank/DDBJ databases">
        <authorList>
            <person name="Marques A."/>
        </authorList>
    </citation>
    <scope>NUCLEOTIDE SEQUENCE</scope>
    <source>
        <strain evidence="2">RhyPub2mFocal</strain>
        <tissue evidence="2">Leaves</tissue>
    </source>
</reference>
<comment type="caution">
    <text evidence="2">The sequence shown here is derived from an EMBL/GenBank/DDBJ whole genome shotgun (WGS) entry which is preliminary data.</text>
</comment>
<dbReference type="EMBL" id="JAMFTS010000004">
    <property type="protein sequence ID" value="KAJ4764969.1"/>
    <property type="molecule type" value="Genomic_DNA"/>
</dbReference>
<protein>
    <submittedName>
        <fullName evidence="2">Ubiquitin-conjugating enzyme E2</fullName>
    </submittedName>
</protein>
<dbReference type="SMART" id="SM00212">
    <property type="entry name" value="UBCc"/>
    <property type="match status" value="1"/>
</dbReference>
<dbReference type="Proteomes" id="UP001140206">
    <property type="component" value="Chromosome 4"/>
</dbReference>
<evidence type="ECO:0000259" key="1">
    <source>
        <dbReference type="PROSITE" id="PS50127"/>
    </source>
</evidence>
<dbReference type="PANTHER" id="PTHR24068">
    <property type="entry name" value="UBIQUITIN-CONJUGATING ENZYME E2"/>
    <property type="match status" value="1"/>
</dbReference>
<organism evidence="2 3">
    <name type="scientific">Rhynchospora pubera</name>
    <dbReference type="NCBI Taxonomy" id="906938"/>
    <lineage>
        <taxon>Eukaryota</taxon>
        <taxon>Viridiplantae</taxon>
        <taxon>Streptophyta</taxon>
        <taxon>Embryophyta</taxon>
        <taxon>Tracheophyta</taxon>
        <taxon>Spermatophyta</taxon>
        <taxon>Magnoliopsida</taxon>
        <taxon>Liliopsida</taxon>
        <taxon>Poales</taxon>
        <taxon>Cyperaceae</taxon>
        <taxon>Cyperoideae</taxon>
        <taxon>Rhynchosporeae</taxon>
        <taxon>Rhynchospora</taxon>
    </lineage>
</organism>
<sequence length="183" mass="20348">MASESIQKELDNLKRNTLAFCSAGPVGEDLFHWQGTIMGPPDSPYSGGIFNIDIQFPPDYPFKPPRGQLAIPPIPNPSKRPPSVKFKTKVYHPNIRSSDTSVSSDSSNSNGTICSCLDILTSKWSPAYTISEVLLKVCTFLVDPILDCPLEPEIARIYTDERSHYDDIARTWTQIFAIDGLKE</sequence>
<dbReference type="SUPFAM" id="SSF54495">
    <property type="entry name" value="UBC-like"/>
    <property type="match status" value="1"/>
</dbReference>
<keyword evidence="3" id="KW-1185">Reference proteome</keyword>
<proteinExistence type="predicted"/>
<accession>A0AAV8DAB8</accession>